<evidence type="ECO:0000313" key="1">
    <source>
        <dbReference type="EMBL" id="RED57171.1"/>
    </source>
</evidence>
<dbReference type="RefSeq" id="WP_115994072.1">
    <property type="nucleotide sequence ID" value="NZ_QRDY01000011.1"/>
</dbReference>
<organism evidence="1 2">
    <name type="scientific">Cohnella lupini</name>
    <dbReference type="NCBI Taxonomy" id="1294267"/>
    <lineage>
        <taxon>Bacteria</taxon>
        <taxon>Bacillati</taxon>
        <taxon>Bacillota</taxon>
        <taxon>Bacilli</taxon>
        <taxon>Bacillales</taxon>
        <taxon>Paenibacillaceae</taxon>
        <taxon>Cohnella</taxon>
    </lineage>
</organism>
<accession>A0A3D9I658</accession>
<evidence type="ECO:0000313" key="2">
    <source>
        <dbReference type="Proteomes" id="UP000256869"/>
    </source>
</evidence>
<protein>
    <submittedName>
        <fullName evidence="1">Uncharacterized protein</fullName>
    </submittedName>
</protein>
<comment type="caution">
    <text evidence="1">The sequence shown here is derived from an EMBL/GenBank/DDBJ whole genome shotgun (WGS) entry which is preliminary data.</text>
</comment>
<dbReference type="EMBL" id="QRDY01000011">
    <property type="protein sequence ID" value="RED57171.1"/>
    <property type="molecule type" value="Genomic_DNA"/>
</dbReference>
<dbReference type="AlphaFoldDB" id="A0A3D9I658"/>
<sequence>MNQAQISTIVRDMTQKVTEGAPTTREDVERMAAAARASGNLEHRALYAAVRALLPDVPDDERTITADDVAAAGQKAKKTGRIEDRVAYVRIKDQFAEQEGSANQ</sequence>
<keyword evidence="2" id="KW-1185">Reference proteome</keyword>
<proteinExistence type="predicted"/>
<dbReference type="Proteomes" id="UP000256869">
    <property type="component" value="Unassembled WGS sequence"/>
</dbReference>
<reference evidence="1 2" key="1">
    <citation type="submission" date="2018-07" db="EMBL/GenBank/DDBJ databases">
        <title>Genomic Encyclopedia of Type Strains, Phase III (KMG-III): the genomes of soil and plant-associated and newly described type strains.</title>
        <authorList>
            <person name="Whitman W."/>
        </authorList>
    </citation>
    <scope>NUCLEOTIDE SEQUENCE [LARGE SCALE GENOMIC DNA]</scope>
    <source>
        <strain evidence="1 2">CECT 8236</strain>
    </source>
</reference>
<gene>
    <name evidence="1" type="ORF">DFP95_11185</name>
</gene>
<name>A0A3D9I658_9BACL</name>